<protein>
    <submittedName>
        <fullName evidence="7">TetR/AcrR family transcriptional regulator C-terminal domain-containing protein</fullName>
    </submittedName>
</protein>
<dbReference type="EMBL" id="JBHSOE010000076">
    <property type="protein sequence ID" value="MFC5659842.1"/>
    <property type="molecule type" value="Genomic_DNA"/>
</dbReference>
<dbReference type="Proteomes" id="UP001596065">
    <property type="component" value="Unassembled WGS sequence"/>
</dbReference>
<dbReference type="PROSITE" id="PS50977">
    <property type="entry name" value="HTH_TETR_2"/>
    <property type="match status" value="1"/>
</dbReference>
<dbReference type="SUPFAM" id="SSF46689">
    <property type="entry name" value="Homeodomain-like"/>
    <property type="match status" value="1"/>
</dbReference>
<feature type="domain" description="HTH tetR-type" evidence="6">
    <location>
        <begin position="13"/>
        <end position="73"/>
    </location>
</feature>
<proteinExistence type="predicted"/>
<keyword evidence="2" id="KW-0805">Transcription regulation</keyword>
<dbReference type="InterPro" id="IPR001647">
    <property type="entry name" value="HTH_TetR"/>
</dbReference>
<dbReference type="RefSeq" id="WP_344353787.1">
    <property type="nucleotide sequence ID" value="NZ_BAAASM010000077.1"/>
</dbReference>
<dbReference type="InterPro" id="IPR036271">
    <property type="entry name" value="Tet_transcr_reg_TetR-rel_C_sf"/>
</dbReference>
<keyword evidence="3 5" id="KW-0238">DNA-binding</keyword>
<organism evidence="7 8">
    <name type="scientific">Streptomyces nogalater</name>
    <dbReference type="NCBI Taxonomy" id="38314"/>
    <lineage>
        <taxon>Bacteria</taxon>
        <taxon>Bacillati</taxon>
        <taxon>Actinomycetota</taxon>
        <taxon>Actinomycetes</taxon>
        <taxon>Kitasatosporales</taxon>
        <taxon>Streptomycetaceae</taxon>
        <taxon>Streptomyces</taxon>
    </lineage>
</organism>
<dbReference type="InterPro" id="IPR009057">
    <property type="entry name" value="Homeodomain-like_sf"/>
</dbReference>
<evidence type="ECO:0000259" key="6">
    <source>
        <dbReference type="PROSITE" id="PS50977"/>
    </source>
</evidence>
<dbReference type="SUPFAM" id="SSF48498">
    <property type="entry name" value="Tetracyclin repressor-like, C-terminal domain"/>
    <property type="match status" value="1"/>
</dbReference>
<name>A0ABW0WNP6_STRNO</name>
<comment type="caution">
    <text evidence="7">The sequence shown here is derived from an EMBL/GenBank/DDBJ whole genome shotgun (WGS) entry which is preliminary data.</text>
</comment>
<keyword evidence="8" id="KW-1185">Reference proteome</keyword>
<evidence type="ECO:0000313" key="7">
    <source>
        <dbReference type="EMBL" id="MFC5659842.1"/>
    </source>
</evidence>
<dbReference type="Pfam" id="PF00440">
    <property type="entry name" value="TetR_N"/>
    <property type="match status" value="1"/>
</dbReference>
<evidence type="ECO:0000256" key="5">
    <source>
        <dbReference type="PROSITE-ProRule" id="PRU00335"/>
    </source>
</evidence>
<accession>A0ABW0WNP6</accession>
<evidence type="ECO:0000256" key="4">
    <source>
        <dbReference type="ARBA" id="ARBA00023163"/>
    </source>
</evidence>
<evidence type="ECO:0000256" key="2">
    <source>
        <dbReference type="ARBA" id="ARBA00023015"/>
    </source>
</evidence>
<sequence length="223" mass="24065">MTKKQVSAERGPRLDADAVVRTALELLDDNGLDALSTRAVADRLGVRMNTVLWHVKTKARLLELMADAVAGEVPLDRLPDAPGDRARELVRRYRRALLAHRDGAALVTGTYPAEPHTLRFAEALVGTLLDGGLPEREAAWTMWALVYFTLGLTQEEQSAAARPLDGSLARAVLADTHPALHRTLAHLGARSFDARFEFGLDTILTRGAGPAGPAGQRAPVTDP</sequence>
<gene>
    <name evidence="7" type="ORF">ACFP3J_30765</name>
</gene>
<feature type="DNA-binding region" description="H-T-H motif" evidence="5">
    <location>
        <begin position="36"/>
        <end position="55"/>
    </location>
</feature>
<dbReference type="InterPro" id="IPR003012">
    <property type="entry name" value="Tet_transcr_reg_TetR"/>
</dbReference>
<keyword evidence="4" id="KW-0804">Transcription</keyword>
<evidence type="ECO:0000313" key="8">
    <source>
        <dbReference type="Proteomes" id="UP001596065"/>
    </source>
</evidence>
<keyword evidence="1" id="KW-0678">Repressor</keyword>
<dbReference type="PRINTS" id="PR00400">
    <property type="entry name" value="TETREPRESSOR"/>
</dbReference>
<dbReference type="Gene3D" id="1.10.357.10">
    <property type="entry name" value="Tetracycline Repressor, domain 2"/>
    <property type="match status" value="1"/>
</dbReference>
<evidence type="ECO:0000256" key="3">
    <source>
        <dbReference type="ARBA" id="ARBA00023125"/>
    </source>
</evidence>
<evidence type="ECO:0000256" key="1">
    <source>
        <dbReference type="ARBA" id="ARBA00022491"/>
    </source>
</evidence>
<dbReference type="InterPro" id="IPR004111">
    <property type="entry name" value="Repressor_TetR_C"/>
</dbReference>
<reference evidence="8" key="1">
    <citation type="journal article" date="2019" name="Int. J. Syst. Evol. Microbiol.">
        <title>The Global Catalogue of Microorganisms (GCM) 10K type strain sequencing project: providing services to taxonomists for standard genome sequencing and annotation.</title>
        <authorList>
            <consortium name="The Broad Institute Genomics Platform"/>
            <consortium name="The Broad Institute Genome Sequencing Center for Infectious Disease"/>
            <person name="Wu L."/>
            <person name="Ma J."/>
        </authorList>
    </citation>
    <scope>NUCLEOTIDE SEQUENCE [LARGE SCALE GENOMIC DNA]</scope>
    <source>
        <strain evidence="8">KCTC 5701</strain>
    </source>
</reference>
<dbReference type="Pfam" id="PF02909">
    <property type="entry name" value="TetR_C_1"/>
    <property type="match status" value="1"/>
</dbReference>
<dbReference type="Gene3D" id="1.10.10.60">
    <property type="entry name" value="Homeodomain-like"/>
    <property type="match status" value="1"/>
</dbReference>